<organism evidence="4 5">
    <name type="scientific">Candida parapsilosis</name>
    <name type="common">Yeast</name>
    <dbReference type="NCBI Taxonomy" id="5480"/>
    <lineage>
        <taxon>Eukaryota</taxon>
        <taxon>Fungi</taxon>
        <taxon>Dikarya</taxon>
        <taxon>Ascomycota</taxon>
        <taxon>Saccharomycotina</taxon>
        <taxon>Pichiomycetes</taxon>
        <taxon>Debaryomycetaceae</taxon>
        <taxon>Candida/Lodderomyces clade</taxon>
        <taxon>Candida</taxon>
    </lineage>
</organism>
<evidence type="ECO:0000256" key="1">
    <source>
        <dbReference type="SAM" id="Coils"/>
    </source>
</evidence>
<feature type="domain" description="GRIP" evidence="3">
    <location>
        <begin position="798"/>
        <end position="846"/>
    </location>
</feature>
<evidence type="ECO:0000256" key="2">
    <source>
        <dbReference type="SAM" id="MobiDB-lite"/>
    </source>
</evidence>
<gene>
    <name evidence="4" type="ORF">FOB60_003172</name>
</gene>
<feature type="compositionally biased region" description="Basic and acidic residues" evidence="2">
    <location>
        <begin position="786"/>
        <end position="799"/>
    </location>
</feature>
<feature type="region of interest" description="Disordered" evidence="2">
    <location>
        <begin position="20"/>
        <end position="103"/>
    </location>
</feature>
<feature type="region of interest" description="Disordered" evidence="2">
    <location>
        <begin position="769"/>
        <end position="799"/>
    </location>
</feature>
<feature type="coiled-coil region" evidence="1">
    <location>
        <begin position="284"/>
        <end position="332"/>
    </location>
</feature>
<dbReference type="EMBL" id="JABWAB010000004">
    <property type="protein sequence ID" value="KAF6052916.1"/>
    <property type="molecule type" value="Genomic_DNA"/>
</dbReference>
<name>A0A8X7TB64_CANPA</name>
<evidence type="ECO:0000313" key="5">
    <source>
        <dbReference type="Proteomes" id="UP000590412"/>
    </source>
</evidence>
<evidence type="ECO:0000259" key="3">
    <source>
        <dbReference type="PROSITE" id="PS50913"/>
    </source>
</evidence>
<dbReference type="PANTHER" id="PTHR23159">
    <property type="entry name" value="CENTROSOMAL PROTEIN 2"/>
    <property type="match status" value="1"/>
</dbReference>
<dbReference type="Gene3D" id="1.20.5.1160">
    <property type="entry name" value="Vasodilator-stimulated phosphoprotein"/>
    <property type="match status" value="1"/>
</dbReference>
<proteinExistence type="predicted"/>
<comment type="caution">
    <text evidence="4">The sequence shown here is derived from an EMBL/GenBank/DDBJ whole genome shotgun (WGS) entry which is preliminary data.</text>
</comment>
<dbReference type="Pfam" id="PF01465">
    <property type="entry name" value="GRIP"/>
    <property type="match status" value="1"/>
</dbReference>
<feature type="coiled-coil region" evidence="1">
    <location>
        <begin position="365"/>
        <end position="687"/>
    </location>
</feature>
<feature type="coiled-coil region" evidence="1">
    <location>
        <begin position="714"/>
        <end position="769"/>
    </location>
</feature>
<feature type="coiled-coil region" evidence="1">
    <location>
        <begin position="162"/>
        <end position="246"/>
    </location>
</feature>
<feature type="compositionally biased region" description="Low complexity" evidence="2">
    <location>
        <begin position="82"/>
        <end position="92"/>
    </location>
</feature>
<dbReference type="SMART" id="SM00755">
    <property type="entry name" value="Grip"/>
    <property type="match status" value="1"/>
</dbReference>
<keyword evidence="1" id="KW-0175">Coiled coil</keyword>
<feature type="compositionally biased region" description="Polar residues" evidence="2">
    <location>
        <begin position="66"/>
        <end position="81"/>
    </location>
</feature>
<dbReference type="PROSITE" id="PS50913">
    <property type="entry name" value="GRIP"/>
    <property type="match status" value="1"/>
</dbReference>
<dbReference type="Gene3D" id="1.10.287.1490">
    <property type="match status" value="1"/>
</dbReference>
<reference evidence="4" key="1">
    <citation type="submission" date="2020-03" db="EMBL/GenBank/DDBJ databases">
        <title>FDA dAtabase for Regulatory Grade micrObial Sequences (FDA-ARGOS): Supporting development and validation of Infectious Disease Dx tests.</title>
        <authorList>
            <person name="Campos J."/>
            <person name="Goldberg B."/>
            <person name="Tallon L."/>
            <person name="Sadzewicz L."/>
            <person name="Vavikolanu K."/>
            <person name="Mehta A."/>
            <person name="Aluvathingal J."/>
            <person name="Nadendla S."/>
            <person name="Nandy P."/>
            <person name="Geyer C."/>
            <person name="Yan Y."/>
            <person name="Sichtig H."/>
        </authorList>
    </citation>
    <scope>NUCLEOTIDE SEQUENCE [LARGE SCALE GENOMIC DNA]</scope>
    <source>
        <strain evidence="4">FDAARGOS_652</strain>
    </source>
</reference>
<accession>A0A8X7TB64</accession>
<sequence>MFSKIKNFSEDVAKSLSDLNLADQQTQSQQQKPDPLAQLQRNARILQTETPDSDQLIQPKDESESDVQSRVSTPPNSSIETPPQQQQSQQPQNSTINIDNLPPSIRSKMKKFAKYEEKYPVLLEAYKVEKKKTELIKIFDNVLRENTPVSSISEAKTLIDYLNGLNEKTKLQSNEIRKLTKENSVLTFKIAKYEQDGEDAVFRKIEDLKKENNGLKQQINAHENDVVKLKEEKLELEKRVEETEKSVAKEGNVEMPDQSKRLSDVDDKELVEVRNKLQSRDTELEKLAGELQVANKALAEKRDEIEDLRDSMKDIGNDLVTAREEIKDLKSKGEVGSSNGDVVDASYQGADAELRKQVSLLSGKVESLTDTVSQKMAEVKDLQTQISKLEDESHKEQLANKQSEDNLRKEISTLKKELQEQNEKLNATEKDLNVQKEEKTKLEERLQECSNAKSNHASYKLEISSLQSNLTHKEETIKDLREKVKSLNEANTVLQSRIDKLESANNELQSNYMESLRNKNELLTKQESFIENEKSLNVQLSKLQKEKQEIRNELESTRSSLDKLLSEKSTASNDVQSYKRQYDELTMKSKEYNLRIESLEDDLSESRNLLQEKTREGGNLRRLLIEADEMMRQKDSDHKIELRRLEDERTELERNSAKLIKKKQKEIDEMNATLAQFKLRIANLEDKLKGSASASHNEAAIDTHQVDSELQSQIDTLREALSASSNKVKDYEKLNTTLKKLNEENISKFERLSKNYKLLTQQYRLMKDNESRRGSAESVTSIANGNERESLDEKKGKEKQADTNIAYLKNVLLGYFEHKEQREQLLPVLKTLFQFSKDDEDKFLIALK</sequence>
<dbReference type="Proteomes" id="UP000590412">
    <property type="component" value="Unassembled WGS sequence"/>
</dbReference>
<dbReference type="InterPro" id="IPR000237">
    <property type="entry name" value="GRIP_dom"/>
</dbReference>
<dbReference type="OrthoDB" id="1926336at2759"/>
<dbReference type="PANTHER" id="PTHR23159:SF31">
    <property type="entry name" value="CENTROSOME-ASSOCIATED PROTEIN CEP250 ISOFORM X1"/>
    <property type="match status" value="1"/>
</dbReference>
<evidence type="ECO:0000313" key="4">
    <source>
        <dbReference type="EMBL" id="KAF6052916.1"/>
    </source>
</evidence>
<dbReference type="AlphaFoldDB" id="A0A8X7TB64"/>
<protein>
    <submittedName>
        <fullName evidence="4">GRIP domain family protein</fullName>
    </submittedName>
</protein>
<feature type="compositionally biased region" description="Polar residues" evidence="2">
    <location>
        <begin position="39"/>
        <end position="56"/>
    </location>
</feature>